<evidence type="ECO:0000256" key="6">
    <source>
        <dbReference type="ARBA" id="ARBA00022844"/>
    </source>
</evidence>
<dbReference type="EMBL" id="LC333428">
    <property type="protein sequence ID" value="BBB06487.1"/>
    <property type="molecule type" value="Genomic_DNA"/>
</dbReference>
<evidence type="ECO:0000256" key="1">
    <source>
        <dbReference type="ARBA" id="ARBA00022511"/>
    </source>
</evidence>
<feature type="initiator methionine" description="Removed; by host" evidence="11">
    <location>
        <position position="1"/>
    </location>
</feature>
<keyword evidence="6 11" id="KW-0946">Virion</keyword>
<dbReference type="InterPro" id="IPR024360">
    <property type="entry name" value="Herpesvirus_CEP3"/>
</dbReference>
<dbReference type="GO" id="GO:0055036">
    <property type="term" value="C:virion membrane"/>
    <property type="evidence" value="ECO:0007669"/>
    <property type="project" value="UniProtKB-SubCell"/>
</dbReference>
<dbReference type="GO" id="GO:0019033">
    <property type="term" value="C:viral tegument"/>
    <property type="evidence" value="ECO:0007669"/>
    <property type="project" value="UniProtKB-SubCell"/>
</dbReference>
<evidence type="ECO:0000256" key="5">
    <source>
        <dbReference type="ARBA" id="ARBA00022812"/>
    </source>
</evidence>
<comment type="PTM">
    <text evidence="11">Myristoylation and palmitoylation (probably on one or more of the nearby cysteines at the N-terminus) enable membrane-binding and Golgi apparatus-specific targeting and are essential for efficient packaging.</text>
</comment>
<keyword evidence="9 11" id="KW-0564">Palmitate</keyword>
<dbReference type="GO" id="GO:0044178">
    <property type="term" value="C:host cell Golgi membrane"/>
    <property type="evidence" value="ECO:0007669"/>
    <property type="project" value="UniProtKB-SubCell"/>
</dbReference>
<evidence type="ECO:0000256" key="3">
    <source>
        <dbReference type="ARBA" id="ARBA00022580"/>
    </source>
</evidence>
<keyword evidence="7 11" id="KW-1043">Host membrane</keyword>
<dbReference type="HAMAP" id="MF_04042">
    <property type="entry name" value="HSV_CEP3_gammahv"/>
    <property type="match status" value="1"/>
</dbReference>
<organism evidence="13">
    <name type="scientific">Rhinolophus gammaherpesvirus 1</name>
    <dbReference type="NCBI Taxonomy" id="2054179"/>
    <lineage>
        <taxon>Viruses</taxon>
        <taxon>Duplodnaviria</taxon>
        <taxon>Heunggongvirae</taxon>
        <taxon>Peploviricota</taxon>
        <taxon>Herviviricetes</taxon>
        <taxon>Herpesvirales</taxon>
        <taxon>Orthoherpesviridae</taxon>
        <taxon>Gammaherpesvirinae</taxon>
        <taxon>Percavirus</taxon>
        <taxon>Percavirus rhinolophidgamma1</taxon>
    </lineage>
</organism>
<dbReference type="GO" id="GO:0046760">
    <property type="term" value="P:viral budding from Golgi membrane"/>
    <property type="evidence" value="ECO:0007669"/>
    <property type="project" value="UniProtKB-UniRule"/>
</dbReference>
<evidence type="ECO:0000313" key="14">
    <source>
        <dbReference type="Proteomes" id="UP000289908"/>
    </source>
</evidence>
<dbReference type="Proteomes" id="UP000289908">
    <property type="component" value="Segment"/>
</dbReference>
<comment type="subcellular location">
    <subcellularLocation>
        <location evidence="11">Virion tegument</location>
    </subcellularLocation>
    <subcellularLocation>
        <location evidence="11">Virion membrane</location>
        <topology evidence="11">Lipid-anchor</topology>
    </subcellularLocation>
    <subcellularLocation>
        <location evidence="11">Host cell membrane</location>
        <topology evidence="11">Lipid-anchor</topology>
        <orientation evidence="11">Cytoplasmic side</orientation>
    </subcellularLocation>
    <subcellularLocation>
        <location evidence="11">Host Golgi apparatus membrane</location>
        <topology evidence="11">Lipid-anchor</topology>
        <orientation evidence="11">Cytoplasmic side</orientation>
    </subcellularLocation>
    <text evidence="11">Virion membrane-associated tegument protein. Associates with host membrane lipids rafts. During virion morphogenesis, this protein probably accumulates in the endosomes and trans-Golgi where secondary envelopment occurs. It is probably transported to the cell surface from where it is endocytosed and directed to the trans-Golgi network (TGN).</text>
</comment>
<evidence type="ECO:0000256" key="7">
    <source>
        <dbReference type="ARBA" id="ARBA00022870"/>
    </source>
</evidence>
<evidence type="ECO:0000256" key="4">
    <source>
        <dbReference type="ARBA" id="ARBA00022707"/>
    </source>
</evidence>
<evidence type="ECO:0000256" key="9">
    <source>
        <dbReference type="ARBA" id="ARBA00023139"/>
    </source>
</evidence>
<dbReference type="GO" id="GO:0020002">
    <property type="term" value="C:host cell plasma membrane"/>
    <property type="evidence" value="ECO:0007669"/>
    <property type="project" value="UniProtKB-SubCell"/>
</dbReference>
<comment type="PTM">
    <text evidence="11">Phosphorylated. Phosphorylation does not seem to be required for recycling to the host Golgi apparatus. Packaging is selective for underphosphorylated forms.</text>
</comment>
<evidence type="ECO:0000256" key="8">
    <source>
        <dbReference type="ARBA" id="ARBA00023136"/>
    </source>
</evidence>
<keyword evidence="8 11" id="KW-0472">Membrane</keyword>
<evidence type="ECO:0000313" key="13">
    <source>
        <dbReference type="EMBL" id="BBB06487.1"/>
    </source>
</evidence>
<dbReference type="RefSeq" id="YP_009551848.1">
    <property type="nucleotide sequence ID" value="NC_040539.1"/>
</dbReference>
<keyword evidence="4 11" id="KW-0519">Myristate</keyword>
<evidence type="ECO:0000256" key="12">
    <source>
        <dbReference type="SAM" id="MobiDB-lite"/>
    </source>
</evidence>
<comment type="function">
    <text evidence="11">Plays an important role in the cytoplasmic envelopment of tegument proteins and capsids during the assembly and egress processes. Participates also in viral entry at the fusion step probably by regulating the core fusion machinery.</text>
</comment>
<comment type="similarity">
    <text evidence="11">Belongs to the herpesviridae cytoplasmic envelopment protein 3 family.</text>
</comment>
<keyword evidence="5 11" id="KW-1040">Host Golgi apparatus</keyword>
<evidence type="ECO:0000256" key="2">
    <source>
        <dbReference type="ARBA" id="ARBA00022553"/>
    </source>
</evidence>
<dbReference type="Pfam" id="PF10813">
    <property type="entry name" value="Herpesvir_UL11"/>
    <property type="match status" value="1"/>
</dbReference>
<accession>A0A2Z5UL53</accession>
<dbReference type="GeneID" id="41701478"/>
<proteinExistence type="inferred from homology"/>
<dbReference type="OrthoDB" id="29368at10239"/>
<keyword evidence="10 11" id="KW-0449">Lipoprotein</keyword>
<name>A0A2Z5UL53_9GAMA</name>
<evidence type="ECO:0000256" key="11">
    <source>
        <dbReference type="HAMAP-Rule" id="MF_04042"/>
    </source>
</evidence>
<sequence>MGAIISVCRRRSHTMTDVNGEQINVLAEFDAFDEENVILSMSSDPLISKPIPVSERPPTPYLKKHKHKNCKDVL</sequence>
<feature type="compositionally biased region" description="Basic residues" evidence="12">
    <location>
        <begin position="62"/>
        <end position="74"/>
    </location>
</feature>
<keyword evidence="3 11" id="KW-0920">Virion tegument</keyword>
<feature type="region of interest" description="Disordered" evidence="12">
    <location>
        <begin position="50"/>
        <end position="74"/>
    </location>
</feature>
<keyword evidence="14" id="KW-1185">Reference proteome</keyword>
<keyword evidence="1 11" id="KW-1032">Host cell membrane</keyword>
<comment type="subunit">
    <text evidence="11">Interacts with BGLF2; this interaction is essential for the proper localization of each protein to the assembly complex and thus for the production of infectious virus.</text>
</comment>
<protein>
    <recommendedName>
        <fullName evidence="11">Cytoplasmic envelopment protein 3</fullName>
    </recommendedName>
</protein>
<gene>
    <name evidence="13" type="primary">ORF41</name>
</gene>
<reference evidence="13" key="1">
    <citation type="submission" date="2017-11" db="EMBL/GenBank/DDBJ databases">
        <title>Complete genome of Rhinolophus gammaherpesvirus-1.</title>
        <authorList>
            <person name="Maeda K."/>
            <person name="Noguchi K."/>
        </authorList>
    </citation>
    <scope>NUCLEOTIDE SEQUENCE [LARGE SCALE GENOMIC DNA]</scope>
    <source>
        <strain evidence="13">BV1</strain>
    </source>
</reference>
<evidence type="ECO:0000256" key="10">
    <source>
        <dbReference type="ARBA" id="ARBA00023288"/>
    </source>
</evidence>
<keyword evidence="2 11" id="KW-0597">Phosphoprotein</keyword>
<feature type="lipid moiety-binding region" description="N-myristoyl glycine; by host" evidence="11">
    <location>
        <position position="2"/>
    </location>
</feature>
<dbReference type="KEGG" id="vg:41701478"/>